<protein>
    <submittedName>
        <fullName evidence="1">DUF4139 domain-containing protein</fullName>
    </submittedName>
</protein>
<sequence>MPTMMPASLTKDLALTVYNDGFALVQEIRSIPLLSEDYLIHYLDVPQLIEPNSLQVKGVKVAELNYEYDLVDKFKLLEKYVGREIKLVDKKTGVEKSYRLLNAQNGLVLEDLQTNEIILDAEGEMRLPELPDGLILKPTLVWRIREQTAEDTRVTYLTRELSWDVDYIAQIRDNDFDLTGWVTLKNNSGLTYQDATVKLMAGTVNRAPRRMQRDIVYSQAETYEPEHQAFADYHLYTLPEKLTVKDRQQKQVQLLSANQVKSKMEYEVDSYSDHPTVYFTFLNDVANGLGIPLPKGRFKLYKENPKNGSSEFIGEDSIPHTAVGELVRIKSGEAFDITVENEVVTEYKKDGYEFEEVEYLIRNQKDQLIELIINHSTSYGIFDVVKSTHEWKRKNGDIQLIVPVPAKSEVKVAFTIRYDRTHDEKVN</sequence>
<keyword evidence="2" id="KW-1185">Reference proteome</keyword>
<dbReference type="PANTHER" id="PTHR38075">
    <property type="entry name" value="DUF4139 DOMAIN-CONTAINING PROTEIN"/>
    <property type="match status" value="1"/>
</dbReference>
<reference evidence="1 2" key="1">
    <citation type="submission" date="2019-03" db="EMBL/GenBank/DDBJ databases">
        <title>Complete genome sequence of Paenisporosarcina antarctica CGMCC 1.6503T.</title>
        <authorList>
            <person name="Rong J.-C."/>
            <person name="Chi N.-Y."/>
            <person name="Zhang Q.-F."/>
        </authorList>
    </citation>
    <scope>NUCLEOTIDE SEQUENCE [LARGE SCALE GENOMIC DNA]</scope>
    <source>
        <strain evidence="1 2">CGMCC 1.6503</strain>
    </source>
</reference>
<accession>A0A4P7A0V4</accession>
<dbReference type="RefSeq" id="WP_134210788.1">
    <property type="nucleotide sequence ID" value="NZ_CP038015.1"/>
</dbReference>
<dbReference type="AlphaFoldDB" id="A0A4P7A0V4"/>
<name>A0A4P7A0V4_9BACL</name>
<dbReference type="Proteomes" id="UP000294292">
    <property type="component" value="Chromosome"/>
</dbReference>
<proteinExistence type="predicted"/>
<dbReference type="EMBL" id="CP038015">
    <property type="protein sequence ID" value="QBP42234.1"/>
    <property type="molecule type" value="Genomic_DNA"/>
</dbReference>
<dbReference type="KEGG" id="panc:E2636_14210"/>
<dbReference type="PANTHER" id="PTHR38075:SF1">
    <property type="entry name" value="DUF4139 DOMAIN-CONTAINING PROTEIN"/>
    <property type="match status" value="1"/>
</dbReference>
<organism evidence="1 2">
    <name type="scientific">Paenisporosarcina antarctica</name>
    <dbReference type="NCBI Taxonomy" id="417367"/>
    <lineage>
        <taxon>Bacteria</taxon>
        <taxon>Bacillati</taxon>
        <taxon>Bacillota</taxon>
        <taxon>Bacilli</taxon>
        <taxon>Bacillales</taxon>
        <taxon>Caryophanaceae</taxon>
        <taxon>Paenisporosarcina</taxon>
    </lineage>
</organism>
<gene>
    <name evidence="1" type="ORF">E2636_14210</name>
</gene>
<evidence type="ECO:0000313" key="2">
    <source>
        <dbReference type="Proteomes" id="UP000294292"/>
    </source>
</evidence>
<dbReference type="OrthoDB" id="9783078at2"/>
<evidence type="ECO:0000313" key="1">
    <source>
        <dbReference type="EMBL" id="QBP42234.1"/>
    </source>
</evidence>